<keyword evidence="7 10" id="KW-1133">Transmembrane helix</keyword>
<feature type="transmembrane region" description="Helical" evidence="10">
    <location>
        <begin position="27"/>
        <end position="47"/>
    </location>
</feature>
<sequence>MESSRPACGVVVKSPPALPKAASTNPVARLLPLAVLVAAVGMMAVYFTSGAGTNRTPMFAFFPVMMAVSVLGTMLYGARGGADRFAEIDRDRRSYLRYLDELDDETVATAAEQRRQQYSRHPAPESLWALVGTRRIVRLGPDHDDFCCVRVGVGDQTPCTPLAAPDLGVPEDRDPVTVSAMHALIRQRSVVPRSPVAVSLRQPGVIAVCGDDEPARGLVRAMVCQLAAHHEPHQVAIAVVASRETSHEWEWLKWLPHYEHSAHTLSGRLGRHLVVVADESPVAGEMLTEANGASIVTIGADPVEPVSCLRVDGERLTVRIGERPEADCERDSLTLTQATMCARQLAGHRFDAATAGGISTVRGWLDLMGIDRPGRLTPEKLWTQSKQMRPVPVGVADDGTPVWIDINEAARNGIGPHGLCVGATGSGKSELLRTLVLGMITTHPPDVLNLVLVDFKGGATFHGLERSRHVAAVITNLAGEAHLVARMSDALAGEVHRRQELLRAAGNFVNAADYARARSAGALLPPLPALFIVVDEFSELLAQHPDFAELFVAIGRLGRSLGIHLLLASQRLDEGRLRGLDTHLSYRICLKTFSAGESRAVLGVPDAYALPGTPGAALLKTATGDLIRFQTAFVSGPCPRPDPEDSSEVRAPMIFTATSASVQPDEHEEAGPAVLDAVLDRVGGRGTAAHPVWLPPLGAPPTLDSITSTGTRDPFSAPIGLVDSPFEQRRDLLVAQMAAGNAAIVGAPQSGKSTAVQTLMLALAEAHGPDEISLYVLDFGGGALTRLAQLPHIGAVSGRADTDLCRRTVAVIESLIRSREKLFRTMGIGSMAEYRARRAAQDPAAAGDPHGDVFLVVDGWAHLRRELEQLEAPISAIAAQGLAFGVHVVITASRWPELRPALKDQIATRIELRLGDPAESEMDRRRARSLTNCPPGRGITAEGREMVIALPRFDGVPSTEGLGEALAATVERHRQRWRGCCAPRIELLPALVRYPELVGCSLGSAGAMVLGLEERELAPVTVDFTEQMHMLALGEGGCGKTSLLRVMCHEIVRTHRVEQARLEIVDFRRSLLGVVESEHLAGYAASPVALAARLPKLLAMLEARMPGEDVTQQQLRERSWWSGPEIFLVVDDYDLVAGSTGNPFAPLADFLPHAADLGLHVIVARRSGGAARAMFDPLLAGMREIGCLGAMMSASADDGVLMGSVRPSSMPPGRATLITRGEGERLVQVGWVEPP</sequence>
<evidence type="ECO:0000256" key="8">
    <source>
        <dbReference type="ARBA" id="ARBA00023136"/>
    </source>
</evidence>
<dbReference type="RefSeq" id="WP_067396350.1">
    <property type="nucleotide sequence ID" value="NZ_BCTA01000093.1"/>
</dbReference>
<dbReference type="NCBIfam" id="TIGR03925">
    <property type="entry name" value="T7SS_EccC_b"/>
    <property type="match status" value="1"/>
</dbReference>
<keyword evidence="3 10" id="KW-0812">Transmembrane</keyword>
<keyword evidence="4" id="KW-0677">Repeat</keyword>
<evidence type="ECO:0000256" key="5">
    <source>
        <dbReference type="ARBA" id="ARBA00022741"/>
    </source>
</evidence>
<dbReference type="GO" id="GO:0005524">
    <property type="term" value="F:ATP binding"/>
    <property type="evidence" value="ECO:0007669"/>
    <property type="project" value="UniProtKB-UniRule"/>
</dbReference>
<dbReference type="Gene3D" id="3.40.50.300">
    <property type="entry name" value="P-loop containing nucleotide triphosphate hydrolases"/>
    <property type="match status" value="4"/>
</dbReference>
<evidence type="ECO:0000259" key="11">
    <source>
        <dbReference type="PROSITE" id="PS50901"/>
    </source>
</evidence>
<dbReference type="SMART" id="SM00382">
    <property type="entry name" value="AAA"/>
    <property type="match status" value="3"/>
</dbReference>
<feature type="binding site" evidence="9">
    <location>
        <begin position="422"/>
        <end position="429"/>
    </location>
    <ligand>
        <name>ATP</name>
        <dbReference type="ChEBI" id="CHEBI:30616"/>
    </ligand>
</feature>
<dbReference type="GO" id="GO:0005886">
    <property type="term" value="C:plasma membrane"/>
    <property type="evidence" value="ECO:0007669"/>
    <property type="project" value="UniProtKB-SubCell"/>
</dbReference>
<keyword evidence="2" id="KW-1003">Cell membrane</keyword>
<organism evidence="12 13">
    <name type="scientific">Mycolicibacterium novocastrense</name>
    <name type="common">Mycobacterium novocastrense</name>
    <dbReference type="NCBI Taxonomy" id="59813"/>
    <lineage>
        <taxon>Bacteria</taxon>
        <taxon>Bacillati</taxon>
        <taxon>Actinomycetota</taxon>
        <taxon>Actinomycetes</taxon>
        <taxon>Mycobacteriales</taxon>
        <taxon>Mycobacteriaceae</taxon>
        <taxon>Mycolicibacterium</taxon>
    </lineage>
</organism>
<reference evidence="12" key="2">
    <citation type="journal article" date="2022" name="BMC Genomics">
        <title>Comparative genome analysis of mycobacteria focusing on tRNA and non-coding RNA.</title>
        <authorList>
            <person name="Behra P.R.K."/>
            <person name="Pettersson B.M.F."/>
            <person name="Ramesh M."/>
            <person name="Das S."/>
            <person name="Dasgupta S."/>
            <person name="Kirsebom L.A."/>
        </authorList>
    </citation>
    <scope>NUCLEOTIDE SEQUENCE</scope>
    <source>
        <strain evidence="12">DSM 44203</strain>
    </source>
</reference>
<dbReference type="InterPro" id="IPR023837">
    <property type="entry name" value="EccCb-like_Actinobacteria"/>
</dbReference>
<evidence type="ECO:0000256" key="6">
    <source>
        <dbReference type="ARBA" id="ARBA00022840"/>
    </source>
</evidence>
<accession>A0AAW5SJ62</accession>
<dbReference type="AlphaFoldDB" id="A0AAW5SJ62"/>
<evidence type="ECO:0000256" key="10">
    <source>
        <dbReference type="SAM" id="Phobius"/>
    </source>
</evidence>
<reference evidence="12" key="1">
    <citation type="submission" date="2020-07" db="EMBL/GenBank/DDBJ databases">
        <authorList>
            <person name="Pettersson B.M.F."/>
            <person name="Behra P.R.K."/>
            <person name="Ramesh M."/>
            <person name="Das S."/>
            <person name="Dasgupta S."/>
            <person name="Kirsebom L.A."/>
        </authorList>
    </citation>
    <scope>NUCLEOTIDE SEQUENCE</scope>
    <source>
        <strain evidence="12">DSM 44203</strain>
    </source>
</reference>
<evidence type="ECO:0000256" key="9">
    <source>
        <dbReference type="PROSITE-ProRule" id="PRU00289"/>
    </source>
</evidence>
<dbReference type="EMBL" id="JACKTI010000027">
    <property type="protein sequence ID" value="MCV7023259.1"/>
    <property type="molecule type" value="Genomic_DNA"/>
</dbReference>
<comment type="subcellular location">
    <subcellularLocation>
        <location evidence="1">Cell membrane</location>
        <topology evidence="1">Multi-pass membrane protein</topology>
    </subcellularLocation>
</comment>
<dbReference type="Proteomes" id="UP001207528">
    <property type="component" value="Unassembled WGS sequence"/>
</dbReference>
<keyword evidence="6 9" id="KW-0067">ATP-binding</keyword>
<feature type="transmembrane region" description="Helical" evidence="10">
    <location>
        <begin position="59"/>
        <end position="78"/>
    </location>
</feature>
<evidence type="ECO:0000313" key="13">
    <source>
        <dbReference type="Proteomes" id="UP001207528"/>
    </source>
</evidence>
<feature type="domain" description="FtsK" evidence="11">
    <location>
        <begin position="723"/>
        <end position="921"/>
    </location>
</feature>
<dbReference type="NCBIfam" id="TIGR03924">
    <property type="entry name" value="T7SS_EccC_a"/>
    <property type="match status" value="1"/>
</dbReference>
<evidence type="ECO:0000256" key="4">
    <source>
        <dbReference type="ARBA" id="ARBA00022737"/>
    </source>
</evidence>
<protein>
    <submittedName>
        <fullName evidence="12">Type VII secretion protein EccCa</fullName>
    </submittedName>
</protein>
<name>A0AAW5SJ62_MYCNV</name>
<feature type="binding site" evidence="9">
    <location>
        <begin position="1034"/>
        <end position="1041"/>
    </location>
    <ligand>
        <name>ATP</name>
        <dbReference type="ChEBI" id="CHEBI:30616"/>
    </ligand>
</feature>
<dbReference type="InterPro" id="IPR003593">
    <property type="entry name" value="AAA+_ATPase"/>
</dbReference>
<dbReference type="InterPro" id="IPR050206">
    <property type="entry name" value="FtsK/SpoIIIE/SftA"/>
</dbReference>
<proteinExistence type="predicted"/>
<dbReference type="InterPro" id="IPR027417">
    <property type="entry name" value="P-loop_NTPase"/>
</dbReference>
<dbReference type="PANTHER" id="PTHR22683">
    <property type="entry name" value="SPORULATION PROTEIN RELATED"/>
    <property type="match status" value="1"/>
</dbReference>
<feature type="domain" description="FtsK" evidence="11">
    <location>
        <begin position="1017"/>
        <end position="1197"/>
    </location>
</feature>
<dbReference type="PANTHER" id="PTHR22683:SF1">
    <property type="entry name" value="TYPE VII SECRETION SYSTEM PROTEIN ESSC"/>
    <property type="match status" value="1"/>
</dbReference>
<dbReference type="SUPFAM" id="SSF52540">
    <property type="entry name" value="P-loop containing nucleoside triphosphate hydrolases"/>
    <property type="match status" value="3"/>
</dbReference>
<comment type="caution">
    <text evidence="12">The sequence shown here is derived from an EMBL/GenBank/DDBJ whole genome shotgun (WGS) entry which is preliminary data.</text>
</comment>
<evidence type="ECO:0000313" key="12">
    <source>
        <dbReference type="EMBL" id="MCV7023259.1"/>
    </source>
</evidence>
<dbReference type="PROSITE" id="PS50901">
    <property type="entry name" value="FTSK"/>
    <property type="match status" value="3"/>
</dbReference>
<evidence type="ECO:0000256" key="2">
    <source>
        <dbReference type="ARBA" id="ARBA00022475"/>
    </source>
</evidence>
<dbReference type="Pfam" id="PF01580">
    <property type="entry name" value="FtsK_SpoIIIE"/>
    <property type="match status" value="2"/>
</dbReference>
<evidence type="ECO:0000256" key="3">
    <source>
        <dbReference type="ARBA" id="ARBA00022692"/>
    </source>
</evidence>
<dbReference type="GO" id="GO:0003677">
    <property type="term" value="F:DNA binding"/>
    <property type="evidence" value="ECO:0007669"/>
    <property type="project" value="InterPro"/>
</dbReference>
<gene>
    <name evidence="12" type="primary">eccCa</name>
    <name evidence="12" type="ORF">H7I77_07835</name>
</gene>
<keyword evidence="5 9" id="KW-0547">Nucleotide-binding</keyword>
<dbReference type="InterPro" id="IPR002543">
    <property type="entry name" value="FtsK_dom"/>
</dbReference>
<evidence type="ECO:0000256" key="1">
    <source>
        <dbReference type="ARBA" id="ARBA00004651"/>
    </source>
</evidence>
<keyword evidence="8 10" id="KW-0472">Membrane</keyword>
<feature type="domain" description="FtsK" evidence="11">
    <location>
        <begin position="399"/>
        <end position="599"/>
    </location>
</feature>
<dbReference type="InterPro" id="IPR023836">
    <property type="entry name" value="EccCa-like_Actinobacteria"/>
</dbReference>
<feature type="binding site" evidence="9">
    <location>
        <begin position="746"/>
        <end position="753"/>
    </location>
    <ligand>
        <name>ATP</name>
        <dbReference type="ChEBI" id="CHEBI:30616"/>
    </ligand>
</feature>
<evidence type="ECO:0000256" key="7">
    <source>
        <dbReference type="ARBA" id="ARBA00022989"/>
    </source>
</evidence>